<protein>
    <submittedName>
        <fullName evidence="2">Uncharacterized protein</fullName>
    </submittedName>
</protein>
<evidence type="ECO:0000256" key="1">
    <source>
        <dbReference type="SAM" id="MobiDB-lite"/>
    </source>
</evidence>
<dbReference type="EMBL" id="JASNQZ010000015">
    <property type="protein sequence ID" value="KAL0946760.1"/>
    <property type="molecule type" value="Genomic_DNA"/>
</dbReference>
<feature type="region of interest" description="Disordered" evidence="1">
    <location>
        <begin position="58"/>
        <end position="130"/>
    </location>
</feature>
<feature type="region of interest" description="Disordered" evidence="1">
    <location>
        <begin position="177"/>
        <end position="277"/>
    </location>
</feature>
<feature type="region of interest" description="Disordered" evidence="1">
    <location>
        <begin position="313"/>
        <end position="345"/>
    </location>
</feature>
<reference evidence="3" key="1">
    <citation type="submission" date="2024-06" db="EMBL/GenBank/DDBJ databases">
        <title>Multi-omics analyses provide insights into the biosynthesis of the anticancer antibiotic pleurotin in Hohenbuehelia grisea.</title>
        <authorList>
            <person name="Weaver J.A."/>
            <person name="Alberti F."/>
        </authorList>
    </citation>
    <scope>NUCLEOTIDE SEQUENCE [LARGE SCALE GENOMIC DNA]</scope>
    <source>
        <strain evidence="3">T-177</strain>
    </source>
</reference>
<keyword evidence="3" id="KW-1185">Reference proteome</keyword>
<proteinExistence type="predicted"/>
<feature type="compositionally biased region" description="Low complexity" evidence="1">
    <location>
        <begin position="244"/>
        <end position="254"/>
    </location>
</feature>
<evidence type="ECO:0000313" key="3">
    <source>
        <dbReference type="Proteomes" id="UP001556367"/>
    </source>
</evidence>
<sequence length="369" mass="39311">MPSALGSALRSCFQHDPCSVSSSASSTAWSVVTDDEYERSLAGDSDLDSIYDCPSKSASFLRSSRSSGLSFSRRPSGTNNRSTVTNLHRKTSSSSSSSLGHVVPCSAPIHSHSRSSYPEDEDSGSDYSYSTQDYAFDGLVDPTRVRSNNKATITKPKRARNRASLPAYFSLLQIGSTSEHSSSGASSSAHTVARPSPPTPKLPLAGLTSGHPHASGQYGPEVYETPRGRRREPGASRSSRRSGHSSSSSPSRSRANYPALRGSTTRARVESKSSVEQVFDWSSAPMPRGRAAIRRNSSPPPKMLLNVLPPLLADRSQSGRSGSRKSRGRITVQDLDGNGGSAAAPGYGYGRSGLLNRERARHHAAGELL</sequence>
<feature type="compositionally biased region" description="Basic and acidic residues" evidence="1">
    <location>
        <begin position="224"/>
        <end position="234"/>
    </location>
</feature>
<name>A0ABR3ITU8_9AGAR</name>
<accession>A0ABR3ITU8</accession>
<comment type="caution">
    <text evidence="2">The sequence shown here is derived from an EMBL/GenBank/DDBJ whole genome shotgun (WGS) entry which is preliminary data.</text>
</comment>
<organism evidence="2 3">
    <name type="scientific">Hohenbuehelia grisea</name>
    <dbReference type="NCBI Taxonomy" id="104357"/>
    <lineage>
        <taxon>Eukaryota</taxon>
        <taxon>Fungi</taxon>
        <taxon>Dikarya</taxon>
        <taxon>Basidiomycota</taxon>
        <taxon>Agaricomycotina</taxon>
        <taxon>Agaricomycetes</taxon>
        <taxon>Agaricomycetidae</taxon>
        <taxon>Agaricales</taxon>
        <taxon>Pleurotineae</taxon>
        <taxon>Pleurotaceae</taxon>
        <taxon>Hohenbuehelia</taxon>
    </lineage>
</organism>
<feature type="compositionally biased region" description="Low complexity" evidence="1">
    <location>
        <begin position="177"/>
        <end position="191"/>
    </location>
</feature>
<gene>
    <name evidence="2" type="ORF">HGRIS_012936</name>
</gene>
<evidence type="ECO:0000313" key="2">
    <source>
        <dbReference type="EMBL" id="KAL0946760.1"/>
    </source>
</evidence>
<dbReference type="Proteomes" id="UP001556367">
    <property type="component" value="Unassembled WGS sequence"/>
</dbReference>
<feature type="compositionally biased region" description="Low complexity" evidence="1">
    <location>
        <begin position="58"/>
        <end position="77"/>
    </location>
</feature>